<dbReference type="EMBL" id="CM045758">
    <property type="protein sequence ID" value="KAI8029947.1"/>
    <property type="molecule type" value="Genomic_DNA"/>
</dbReference>
<gene>
    <name evidence="1" type="ORF">LOK49_LG01G00086</name>
</gene>
<accession>A0ACC0IWZ1</accession>
<name>A0ACC0IWZ1_9ERIC</name>
<keyword evidence="1" id="KW-0548">Nucleotidyltransferase</keyword>
<sequence>MQSLGIPTTRALCLVATGKYVTRDMFYDGNPKDEPGAIVYRVAQSFLRFGSYQIHASRGKEDLDIVRTLADYIIRHHFPHIENMSKSESLSFNTGMEDDSVVINLVVWDKHSSFVGTIGLLICMMGGVMYQQSISNKSKAVKEVRFQESEQEQLEIFISLLPYLEVLLLPVTRLCCTFMLL</sequence>
<evidence type="ECO:0000313" key="2">
    <source>
        <dbReference type="Proteomes" id="UP001060215"/>
    </source>
</evidence>
<keyword evidence="2" id="KW-1185">Reference proteome</keyword>
<comment type="caution">
    <text evidence="1">The sequence shown here is derived from an EMBL/GenBank/DDBJ whole genome shotgun (WGS) entry which is preliminary data.</text>
</comment>
<reference evidence="1 2" key="1">
    <citation type="journal article" date="2022" name="Plant J.">
        <title>Chromosome-level genome of Camellia lanceoleosa provides a valuable resource for understanding genome evolution and self-incompatibility.</title>
        <authorList>
            <person name="Gong W."/>
            <person name="Xiao S."/>
            <person name="Wang L."/>
            <person name="Liao Z."/>
            <person name="Chang Y."/>
            <person name="Mo W."/>
            <person name="Hu G."/>
            <person name="Li W."/>
            <person name="Zhao G."/>
            <person name="Zhu H."/>
            <person name="Hu X."/>
            <person name="Ji K."/>
            <person name="Xiang X."/>
            <person name="Song Q."/>
            <person name="Yuan D."/>
            <person name="Jin S."/>
            <person name="Zhang L."/>
        </authorList>
    </citation>
    <scope>NUCLEOTIDE SEQUENCE [LARGE SCALE GENOMIC DNA]</scope>
    <source>
        <strain evidence="1">SQ_2022a</strain>
    </source>
</reference>
<organism evidence="1 2">
    <name type="scientific">Camellia lanceoleosa</name>
    <dbReference type="NCBI Taxonomy" id="1840588"/>
    <lineage>
        <taxon>Eukaryota</taxon>
        <taxon>Viridiplantae</taxon>
        <taxon>Streptophyta</taxon>
        <taxon>Embryophyta</taxon>
        <taxon>Tracheophyta</taxon>
        <taxon>Spermatophyta</taxon>
        <taxon>Magnoliopsida</taxon>
        <taxon>eudicotyledons</taxon>
        <taxon>Gunneridae</taxon>
        <taxon>Pentapetalae</taxon>
        <taxon>asterids</taxon>
        <taxon>Ericales</taxon>
        <taxon>Theaceae</taxon>
        <taxon>Camellia</taxon>
    </lineage>
</organism>
<protein>
    <submittedName>
        <fullName evidence="1">Protein adenylyltransferase SelO</fullName>
    </submittedName>
</protein>
<dbReference type="Proteomes" id="UP001060215">
    <property type="component" value="Chromosome 1"/>
</dbReference>
<proteinExistence type="predicted"/>
<evidence type="ECO:0000313" key="1">
    <source>
        <dbReference type="EMBL" id="KAI8029947.1"/>
    </source>
</evidence>
<keyword evidence="1" id="KW-0808">Transferase</keyword>